<keyword evidence="2" id="KW-1185">Reference proteome</keyword>
<dbReference type="SUPFAM" id="SSF52833">
    <property type="entry name" value="Thioredoxin-like"/>
    <property type="match status" value="1"/>
</dbReference>
<sequence length="197" mass="22372">MPELIEQGIAKSYTYLEYKKLVSDLLAEGKSTGVEQSESLTNYSMLNDRRMKRLDKTIKIEDAAVEHFSKTEKKVSWLVLTEGWCGDAAQSLPVINKITELNENIDLKIVLRDENEELMNQFLTNGGKSIPKLIGYNPENKEVLYSWGPRPSTATKMVNDYKAEHGGLDAEFKQDLQVWYNKNKGANVVEDLLALLK</sequence>
<comment type="caution">
    <text evidence="1">The sequence shown here is derived from an EMBL/GenBank/DDBJ whole genome shotgun (WGS) entry which is preliminary data.</text>
</comment>
<gene>
    <name evidence="1" type="ORF">FHK87_08180</name>
</gene>
<evidence type="ECO:0000313" key="2">
    <source>
        <dbReference type="Proteomes" id="UP000315540"/>
    </source>
</evidence>
<dbReference type="InterPro" id="IPR036249">
    <property type="entry name" value="Thioredoxin-like_sf"/>
</dbReference>
<dbReference type="EMBL" id="VFWZ01000002">
    <property type="protein sequence ID" value="TPN88085.1"/>
    <property type="molecule type" value="Genomic_DNA"/>
</dbReference>
<dbReference type="Proteomes" id="UP000315540">
    <property type="component" value="Unassembled WGS sequence"/>
</dbReference>
<evidence type="ECO:0000313" key="1">
    <source>
        <dbReference type="EMBL" id="TPN88085.1"/>
    </source>
</evidence>
<proteinExistence type="predicted"/>
<accession>A0A504JI48</accession>
<dbReference type="OrthoDB" id="6120799at2"/>
<protein>
    <submittedName>
        <fullName evidence="1">Thioredoxin family protein</fullName>
    </submittedName>
</protein>
<reference evidence="1 2" key="1">
    <citation type="submission" date="2019-06" db="EMBL/GenBank/DDBJ databases">
        <authorList>
            <person name="Meng X."/>
        </authorList>
    </citation>
    <scope>NUCLEOTIDE SEQUENCE [LARGE SCALE GENOMIC DNA]</scope>
    <source>
        <strain evidence="1 2">M625</strain>
    </source>
</reference>
<dbReference type="AlphaFoldDB" id="A0A504JI48"/>
<name>A0A504JI48_9FLAO</name>
<organism evidence="1 2">
    <name type="scientific">Aquimarina algicola</name>
    <dbReference type="NCBI Taxonomy" id="2589995"/>
    <lineage>
        <taxon>Bacteria</taxon>
        <taxon>Pseudomonadati</taxon>
        <taxon>Bacteroidota</taxon>
        <taxon>Flavobacteriia</taxon>
        <taxon>Flavobacteriales</taxon>
        <taxon>Flavobacteriaceae</taxon>
        <taxon>Aquimarina</taxon>
    </lineage>
</organism>
<dbReference type="Pfam" id="PF14595">
    <property type="entry name" value="Thioredoxin_9"/>
    <property type="match status" value="1"/>
</dbReference>
<dbReference type="Gene3D" id="3.40.30.10">
    <property type="entry name" value="Glutaredoxin"/>
    <property type="match status" value="1"/>
</dbReference>